<dbReference type="AlphaFoldDB" id="A0A520KR52"/>
<reference evidence="9 10" key="1">
    <citation type="journal article" date="2019" name="Nat. Microbiol.">
        <title>Wide diversity of methane and short-chain alkane metabolisms in uncultured archaea.</title>
        <authorList>
            <person name="Borrel G."/>
            <person name="Adam P.S."/>
            <person name="McKay L.J."/>
            <person name="Chen L.X."/>
            <person name="Sierra-Garcia I.N."/>
            <person name="Sieber C.M."/>
            <person name="Letourneur Q."/>
            <person name="Ghozlane A."/>
            <person name="Andersen G.L."/>
            <person name="Li W.J."/>
            <person name="Hallam S.J."/>
            <person name="Muyzer G."/>
            <person name="de Oliveira V.M."/>
            <person name="Inskeep W.P."/>
            <person name="Banfield J.F."/>
            <person name="Gribaldo S."/>
        </authorList>
    </citation>
    <scope>NUCLEOTIDE SEQUENCE [LARGE SCALE GENOMIC DNA]</scope>
    <source>
        <strain evidence="9">NM1a</strain>
    </source>
</reference>
<keyword evidence="2 7" id="KW-0032">Aminotransferase</keyword>
<proteinExistence type="inferred from homology"/>
<evidence type="ECO:0000256" key="5">
    <source>
        <dbReference type="ARBA" id="ARBA00022898"/>
    </source>
</evidence>
<dbReference type="GO" id="GO:0004400">
    <property type="term" value="F:histidinol-phosphate transaminase activity"/>
    <property type="evidence" value="ECO:0007669"/>
    <property type="project" value="UniProtKB-UniRule"/>
</dbReference>
<gene>
    <name evidence="7" type="primary">hisC</name>
    <name evidence="9" type="ORF">EF806_05550</name>
</gene>
<accession>A0A520KR52</accession>
<dbReference type="PANTHER" id="PTHR42885">
    <property type="entry name" value="HISTIDINOL-PHOSPHATE AMINOTRANSFERASE-RELATED"/>
    <property type="match status" value="1"/>
</dbReference>
<dbReference type="Gene3D" id="3.40.640.10">
    <property type="entry name" value="Type I PLP-dependent aspartate aminotransferase-like (Major domain)"/>
    <property type="match status" value="1"/>
</dbReference>
<dbReference type="Proteomes" id="UP000317158">
    <property type="component" value="Unassembled WGS sequence"/>
</dbReference>
<evidence type="ECO:0000256" key="1">
    <source>
        <dbReference type="ARBA" id="ARBA00001933"/>
    </source>
</evidence>
<feature type="modified residue" description="N6-(pyridoxal phosphate)lysine" evidence="7">
    <location>
        <position position="225"/>
    </location>
</feature>
<dbReference type="EC" id="2.6.1.9" evidence="7"/>
<keyword evidence="5 7" id="KW-0663">Pyridoxal phosphate</keyword>
<dbReference type="UniPathway" id="UPA00031">
    <property type="reaction ID" value="UER00012"/>
</dbReference>
<evidence type="ECO:0000313" key="9">
    <source>
        <dbReference type="EMBL" id="RZN64084.1"/>
    </source>
</evidence>
<comment type="caution">
    <text evidence="9">The sequence shown here is derived from an EMBL/GenBank/DDBJ whole genome shotgun (WGS) entry which is preliminary data.</text>
</comment>
<comment type="similarity">
    <text evidence="7">Belongs to the class-II pyridoxal-phosphate-dependent aminotransferase family. Histidinol-phosphate aminotransferase subfamily.</text>
</comment>
<evidence type="ECO:0000256" key="4">
    <source>
        <dbReference type="ARBA" id="ARBA00022679"/>
    </source>
</evidence>
<protein>
    <recommendedName>
        <fullName evidence="7">Histidinol-phosphate aminotransferase</fullName>
        <ecNumber evidence="7">2.6.1.9</ecNumber>
    </recommendedName>
    <alternativeName>
        <fullName evidence="7">Imidazole acetol-phosphate transaminase</fullName>
    </alternativeName>
</protein>
<dbReference type="Pfam" id="PF00155">
    <property type="entry name" value="Aminotran_1_2"/>
    <property type="match status" value="1"/>
</dbReference>
<dbReference type="NCBIfam" id="TIGR01141">
    <property type="entry name" value="hisC"/>
    <property type="match status" value="1"/>
</dbReference>
<keyword evidence="6 7" id="KW-0368">Histidine biosynthesis</keyword>
<dbReference type="Gene3D" id="3.90.1150.10">
    <property type="entry name" value="Aspartate Aminotransferase, domain 1"/>
    <property type="match status" value="1"/>
</dbReference>
<comment type="pathway">
    <text evidence="7">Amino-acid biosynthesis; L-histidine biosynthesis; L-histidine from 5-phospho-alpha-D-ribose 1-diphosphate: step 7/9.</text>
</comment>
<dbReference type="CDD" id="cd00609">
    <property type="entry name" value="AAT_like"/>
    <property type="match status" value="1"/>
</dbReference>
<comment type="cofactor">
    <cofactor evidence="1 7">
        <name>pyridoxal 5'-phosphate</name>
        <dbReference type="ChEBI" id="CHEBI:597326"/>
    </cofactor>
</comment>
<dbReference type="InterPro" id="IPR015422">
    <property type="entry name" value="PyrdxlP-dep_Trfase_small"/>
</dbReference>
<dbReference type="SUPFAM" id="SSF53383">
    <property type="entry name" value="PLP-dependent transferases"/>
    <property type="match status" value="1"/>
</dbReference>
<dbReference type="HAMAP" id="MF_01023">
    <property type="entry name" value="HisC_aminotrans_2"/>
    <property type="match status" value="1"/>
</dbReference>
<dbReference type="GO" id="GO:0030170">
    <property type="term" value="F:pyridoxal phosphate binding"/>
    <property type="evidence" value="ECO:0007669"/>
    <property type="project" value="InterPro"/>
</dbReference>
<sequence length="365" mass="41108">MGWCLILQIRRIIDSIAEYIPGKSVDDLSSSVNIAKDKIVKLSSNENPYPPSTKVINAIRNSADKVNYYPEFHPKKLYDAISLYLNIPIDNIYINSGVDGVLDTLMRVFIDCNDKVLIPIPTFSYYELTSITHGAVPVLVKMDENFFISAETILNSVDDKTKMIFLCSPNNPTGNTYPKKEVIKILDEFNGVVILDEAYAEFADQNYTGLIDEYDNIIILRTLSKAFGIAGMRVGYAVLSEKIKKACLKVSTPFAVSYLSIEAAYAALNDLDYINYTIQKIKDGRDYLRENIPFKTYPSYANFVLVDVSPFKSSFMIDELAKMGFIVRDCSSFKGMGDKFIRVSVGKEEDNVRLVDAFNYILKGI</sequence>
<dbReference type="PROSITE" id="PS00599">
    <property type="entry name" value="AA_TRANSFER_CLASS_2"/>
    <property type="match status" value="1"/>
</dbReference>
<dbReference type="InterPro" id="IPR004839">
    <property type="entry name" value="Aminotransferase_I/II_large"/>
</dbReference>
<dbReference type="PANTHER" id="PTHR42885:SF2">
    <property type="entry name" value="HISTIDINOL-PHOSPHATE AMINOTRANSFERASE"/>
    <property type="match status" value="1"/>
</dbReference>
<evidence type="ECO:0000313" key="10">
    <source>
        <dbReference type="Proteomes" id="UP000317158"/>
    </source>
</evidence>
<evidence type="ECO:0000256" key="6">
    <source>
        <dbReference type="ARBA" id="ARBA00023102"/>
    </source>
</evidence>
<dbReference type="GO" id="GO:0000105">
    <property type="term" value="P:L-histidine biosynthetic process"/>
    <property type="evidence" value="ECO:0007669"/>
    <property type="project" value="UniProtKB-UniRule"/>
</dbReference>
<dbReference type="InterPro" id="IPR015421">
    <property type="entry name" value="PyrdxlP-dep_Trfase_major"/>
</dbReference>
<evidence type="ECO:0000256" key="3">
    <source>
        <dbReference type="ARBA" id="ARBA00022605"/>
    </source>
</evidence>
<evidence type="ECO:0000256" key="7">
    <source>
        <dbReference type="HAMAP-Rule" id="MF_01023"/>
    </source>
</evidence>
<dbReference type="InterPro" id="IPR001917">
    <property type="entry name" value="Aminotrans_II_pyridoxalP_BS"/>
</dbReference>
<comment type="catalytic activity">
    <reaction evidence="7">
        <text>L-histidinol phosphate + 2-oxoglutarate = 3-(imidazol-4-yl)-2-oxopropyl phosphate + L-glutamate</text>
        <dbReference type="Rhea" id="RHEA:23744"/>
        <dbReference type="ChEBI" id="CHEBI:16810"/>
        <dbReference type="ChEBI" id="CHEBI:29985"/>
        <dbReference type="ChEBI" id="CHEBI:57766"/>
        <dbReference type="ChEBI" id="CHEBI:57980"/>
        <dbReference type="EC" id="2.6.1.9"/>
    </reaction>
</comment>
<evidence type="ECO:0000256" key="2">
    <source>
        <dbReference type="ARBA" id="ARBA00022576"/>
    </source>
</evidence>
<feature type="domain" description="Aminotransferase class I/classII large" evidence="8">
    <location>
        <begin position="38"/>
        <end position="357"/>
    </location>
</feature>
<keyword evidence="3 7" id="KW-0028">Amino-acid biosynthesis</keyword>
<name>A0A520KR52_METT2</name>
<evidence type="ECO:0000259" key="8">
    <source>
        <dbReference type="Pfam" id="PF00155"/>
    </source>
</evidence>
<dbReference type="InterPro" id="IPR005861">
    <property type="entry name" value="HisP_aminotrans"/>
</dbReference>
<keyword evidence="4 7" id="KW-0808">Transferase</keyword>
<dbReference type="EMBL" id="RXIF01000010">
    <property type="protein sequence ID" value="RZN64084.1"/>
    <property type="molecule type" value="Genomic_DNA"/>
</dbReference>
<dbReference type="InterPro" id="IPR015424">
    <property type="entry name" value="PyrdxlP-dep_Trfase"/>
</dbReference>
<organism evidence="9 10">
    <name type="scientific">Methanoliparum thermophilum</name>
    <dbReference type="NCBI Taxonomy" id="2491083"/>
    <lineage>
        <taxon>Archaea</taxon>
        <taxon>Methanobacteriati</taxon>
        <taxon>Methanobacteriota</taxon>
        <taxon>Candidatus Methanoliparia</taxon>
        <taxon>Candidatus Methanoliparales</taxon>
        <taxon>Candidatus Methanoliparaceae</taxon>
        <taxon>Candidatus Methanoliparum</taxon>
    </lineage>
</organism>